<comment type="caution">
    <text evidence="1">The sequence shown here is derived from an EMBL/GenBank/DDBJ whole genome shotgun (WGS) entry which is preliminary data.</text>
</comment>
<proteinExistence type="predicted"/>
<gene>
    <name evidence="1" type="ORF">K488DRAFT_71768</name>
</gene>
<sequence>MAKIFRNVVSRDHDLEEQKQQKYSLSSLAYEVPITSWDYGGHTKCSVSFNEDSFGQLAMVIYEWGDRKYLGRMPHGDGTLPWKTYVCTSPALERDICTEDEFGRFIIDLPDSVNISDTSFWSGRLILPNNSTRYEESSSTRSSGVVTYKEPIRYAASSSGYYCVAIEILVVTDPHERGDRSPVRYTGSILFQNAFKGRLPGEDYPKLCFYGAMLLTYLFVGALWARLCWLHWDGLLSAQLSGKGKASRESSIRDPYNWDWPIGAWAICGLFAIGVAMAELDPASARLTIKEVGPAINLQLNVLPLSITLCIFLVFTFSSVNASSSWIIPTTEFVAANWKTSWLLIDGWRELNYFVFFSVVAFLWRPSAQNTQILMSEELPQDGCAEEGNEPDDAQDLRDNDNDNRAPGESLQQ</sequence>
<reference evidence="1" key="2">
    <citation type="journal article" date="2022" name="New Phytol.">
        <title>Evolutionary transition to the ectomycorrhizal habit in the genomes of a hyperdiverse lineage of mushroom-forming fungi.</title>
        <authorList>
            <person name="Looney B."/>
            <person name="Miyauchi S."/>
            <person name="Morin E."/>
            <person name="Drula E."/>
            <person name="Courty P.E."/>
            <person name="Kohler A."/>
            <person name="Kuo A."/>
            <person name="LaButti K."/>
            <person name="Pangilinan J."/>
            <person name="Lipzen A."/>
            <person name="Riley R."/>
            <person name="Andreopoulos W."/>
            <person name="He G."/>
            <person name="Johnson J."/>
            <person name="Nolan M."/>
            <person name="Tritt A."/>
            <person name="Barry K.W."/>
            <person name="Grigoriev I.V."/>
            <person name="Nagy L.G."/>
            <person name="Hibbett D."/>
            <person name="Henrissat B."/>
            <person name="Matheny P.B."/>
            <person name="Labbe J."/>
            <person name="Martin F.M."/>
        </authorList>
    </citation>
    <scope>NUCLEOTIDE SEQUENCE</scope>
    <source>
        <strain evidence="1">EC-137</strain>
    </source>
</reference>
<protein>
    <submittedName>
        <fullName evidence="1">Uncharacterized protein</fullName>
    </submittedName>
</protein>
<evidence type="ECO:0000313" key="2">
    <source>
        <dbReference type="Proteomes" id="UP000814128"/>
    </source>
</evidence>
<organism evidence="1 2">
    <name type="scientific">Vararia minispora EC-137</name>
    <dbReference type="NCBI Taxonomy" id="1314806"/>
    <lineage>
        <taxon>Eukaryota</taxon>
        <taxon>Fungi</taxon>
        <taxon>Dikarya</taxon>
        <taxon>Basidiomycota</taxon>
        <taxon>Agaricomycotina</taxon>
        <taxon>Agaricomycetes</taxon>
        <taxon>Russulales</taxon>
        <taxon>Lachnocladiaceae</taxon>
        <taxon>Vararia</taxon>
    </lineage>
</organism>
<name>A0ACB8QH43_9AGAM</name>
<dbReference type="Proteomes" id="UP000814128">
    <property type="component" value="Unassembled WGS sequence"/>
</dbReference>
<keyword evidence="2" id="KW-1185">Reference proteome</keyword>
<reference evidence="1" key="1">
    <citation type="submission" date="2021-02" db="EMBL/GenBank/DDBJ databases">
        <authorList>
            <consortium name="DOE Joint Genome Institute"/>
            <person name="Ahrendt S."/>
            <person name="Looney B.P."/>
            <person name="Miyauchi S."/>
            <person name="Morin E."/>
            <person name="Drula E."/>
            <person name="Courty P.E."/>
            <person name="Chicoki N."/>
            <person name="Fauchery L."/>
            <person name="Kohler A."/>
            <person name="Kuo A."/>
            <person name="Labutti K."/>
            <person name="Pangilinan J."/>
            <person name="Lipzen A."/>
            <person name="Riley R."/>
            <person name="Andreopoulos W."/>
            <person name="He G."/>
            <person name="Johnson J."/>
            <person name="Barry K.W."/>
            <person name="Grigoriev I.V."/>
            <person name="Nagy L."/>
            <person name="Hibbett D."/>
            <person name="Henrissat B."/>
            <person name="Matheny P.B."/>
            <person name="Labbe J."/>
            <person name="Martin F."/>
        </authorList>
    </citation>
    <scope>NUCLEOTIDE SEQUENCE</scope>
    <source>
        <strain evidence="1">EC-137</strain>
    </source>
</reference>
<accession>A0ACB8QH43</accession>
<evidence type="ECO:0000313" key="1">
    <source>
        <dbReference type="EMBL" id="KAI0030962.1"/>
    </source>
</evidence>
<dbReference type="EMBL" id="MU273598">
    <property type="protein sequence ID" value="KAI0030962.1"/>
    <property type="molecule type" value="Genomic_DNA"/>
</dbReference>